<dbReference type="Gene3D" id="1.10.287.130">
    <property type="match status" value="1"/>
</dbReference>
<dbReference type="Pfam" id="PF12860">
    <property type="entry name" value="PAS_7"/>
    <property type="match status" value="1"/>
</dbReference>
<sequence length="640" mass="69916">MPNSKEATALTQAGLNLIQQALSIYDRELRLVIGNRQFQDMFDLPDRLVRAGAEFGETIRHLAERGDYGAVGNIDAFVLARVEQAKAFVPHYIERTRANGSVISVEGNPLPQGGWVTVYTDITHIKRQERLLRARSEELSDQVLSHTEELAQTNRALASTNKALEETKRELLEMESRTRLTAEMMPAHIARIDLDQTYTFSNRRLGRVIPGRPTDLFGLHASEALGREAYARISPYFQKAFKGEANVFEFSHEGSGRRIRVALTPDRDEESGLITGIYILSMDITEEAQARAALAQTHKRELAAQLTSGVAHDFSNLLTIILGLQSRLGQMDIGDSAKELVQATTAAVRRGGTLLERIASISGKREIHFEQTDIPELLKGLETLAKPTLPDGVELVITQENLADPVVLDAGAVQDGLLNLIINATHAIGSGPGRITLSARPIRETWVEFQVRDTGTGFSDEALERAMDPFFTTKGGDGSGLGLSMVYDQTTVAGGQLKIANAPDRGAVVTIRLPLRKPARPIAPRLVLLIEDNADIRASVRTMLIEMGHQVIEAVSAEEALGLMTLEGIGLILSDVILEGAQTGPEFLRGLDAAGVDIPKLLMTSLPSEDPRRAKAGFPVLHKPFTKGELATFLSQEVRT</sequence>
<dbReference type="InterPro" id="IPR011006">
    <property type="entry name" value="CheY-like_superfamily"/>
</dbReference>
<gene>
    <name evidence="8" type="ORF">AKJ29_03530</name>
</gene>
<proteinExistence type="predicted"/>
<dbReference type="Gene3D" id="3.30.450.20">
    <property type="entry name" value="PAS domain"/>
    <property type="match status" value="2"/>
</dbReference>
<dbReference type="PROSITE" id="PS50110">
    <property type="entry name" value="RESPONSE_REGULATORY"/>
    <property type="match status" value="1"/>
</dbReference>
<keyword evidence="8" id="KW-0418">Kinase</keyword>
<dbReference type="SUPFAM" id="SSF52172">
    <property type="entry name" value="CheY-like"/>
    <property type="match status" value="1"/>
</dbReference>
<dbReference type="Pfam" id="PF02518">
    <property type="entry name" value="HATPase_c"/>
    <property type="match status" value="1"/>
</dbReference>
<comment type="catalytic activity">
    <reaction evidence="1">
        <text>ATP + protein L-histidine = ADP + protein N-phospho-L-histidine.</text>
        <dbReference type="EC" id="2.7.13.3"/>
    </reaction>
</comment>
<dbReference type="AlphaFoldDB" id="A0A0P7HYQ5"/>
<dbReference type="OrthoDB" id="9796100at2"/>
<organism evidence="8 9">
    <name type="scientific">Aliiroseovarius crassostreae</name>
    <dbReference type="NCBI Taxonomy" id="154981"/>
    <lineage>
        <taxon>Bacteria</taxon>
        <taxon>Pseudomonadati</taxon>
        <taxon>Pseudomonadota</taxon>
        <taxon>Alphaproteobacteria</taxon>
        <taxon>Rhodobacterales</taxon>
        <taxon>Paracoccaceae</taxon>
        <taxon>Aliiroseovarius</taxon>
    </lineage>
</organism>
<dbReference type="STRING" id="154981.AKJ29_03530"/>
<feature type="coiled-coil region" evidence="4">
    <location>
        <begin position="150"/>
        <end position="177"/>
    </location>
</feature>
<evidence type="ECO:0000256" key="3">
    <source>
        <dbReference type="PROSITE-ProRule" id="PRU00169"/>
    </source>
</evidence>
<feature type="domain" description="Histidine kinase" evidence="5">
    <location>
        <begin position="309"/>
        <end position="517"/>
    </location>
</feature>
<dbReference type="Pfam" id="PF08448">
    <property type="entry name" value="PAS_4"/>
    <property type="match status" value="1"/>
</dbReference>
<dbReference type="InterPro" id="IPR035965">
    <property type="entry name" value="PAS-like_dom_sf"/>
</dbReference>
<dbReference type="InterPro" id="IPR005467">
    <property type="entry name" value="His_kinase_dom"/>
</dbReference>
<dbReference type="RefSeq" id="WP_055192736.1">
    <property type="nucleotide sequence ID" value="NZ_FPBS01000003.1"/>
</dbReference>
<dbReference type="Proteomes" id="UP000050471">
    <property type="component" value="Unassembled WGS sequence"/>
</dbReference>
<feature type="domain" description="Response regulatory" evidence="6">
    <location>
        <begin position="526"/>
        <end position="638"/>
    </location>
</feature>
<dbReference type="GO" id="GO:0000160">
    <property type="term" value="P:phosphorelay signal transduction system"/>
    <property type="evidence" value="ECO:0007669"/>
    <property type="project" value="InterPro"/>
</dbReference>
<name>A0A0P7HYQ5_9RHOB</name>
<keyword evidence="8" id="KW-0808">Transferase</keyword>
<evidence type="ECO:0000313" key="9">
    <source>
        <dbReference type="Proteomes" id="UP000050471"/>
    </source>
</evidence>
<evidence type="ECO:0000256" key="4">
    <source>
        <dbReference type="SAM" id="Coils"/>
    </source>
</evidence>
<evidence type="ECO:0000259" key="6">
    <source>
        <dbReference type="PROSITE" id="PS50110"/>
    </source>
</evidence>
<dbReference type="GO" id="GO:0004673">
    <property type="term" value="F:protein histidine kinase activity"/>
    <property type="evidence" value="ECO:0007669"/>
    <property type="project" value="UniProtKB-EC"/>
</dbReference>
<protein>
    <recommendedName>
        <fullName evidence="2">histidine kinase</fullName>
        <ecNumber evidence="2">2.7.13.3</ecNumber>
    </recommendedName>
</protein>
<dbReference type="InterPro" id="IPR004358">
    <property type="entry name" value="Sig_transdc_His_kin-like_C"/>
</dbReference>
<dbReference type="PANTHER" id="PTHR43065">
    <property type="entry name" value="SENSOR HISTIDINE KINASE"/>
    <property type="match status" value="1"/>
</dbReference>
<dbReference type="SUPFAM" id="SSF55874">
    <property type="entry name" value="ATPase domain of HSP90 chaperone/DNA topoisomerase II/histidine kinase"/>
    <property type="match status" value="1"/>
</dbReference>
<dbReference type="SUPFAM" id="SSF55785">
    <property type="entry name" value="PYP-like sensor domain (PAS domain)"/>
    <property type="match status" value="1"/>
</dbReference>
<dbReference type="InterPro" id="IPR013656">
    <property type="entry name" value="PAS_4"/>
</dbReference>
<evidence type="ECO:0000256" key="1">
    <source>
        <dbReference type="ARBA" id="ARBA00000085"/>
    </source>
</evidence>
<dbReference type="EC" id="2.7.13.3" evidence="2"/>
<dbReference type="SMART" id="SM00387">
    <property type="entry name" value="HATPase_c"/>
    <property type="match status" value="1"/>
</dbReference>
<feature type="domain" description="PAC" evidence="7">
    <location>
        <begin position="241"/>
        <end position="296"/>
    </location>
</feature>
<dbReference type="InterPro" id="IPR036890">
    <property type="entry name" value="HATPase_C_sf"/>
</dbReference>
<keyword evidence="4" id="KW-0175">Coiled coil</keyword>
<dbReference type="PRINTS" id="PR00344">
    <property type="entry name" value="BCTRLSENSOR"/>
</dbReference>
<evidence type="ECO:0000313" key="8">
    <source>
        <dbReference type="EMBL" id="KPN61703.1"/>
    </source>
</evidence>
<dbReference type="Gene3D" id="3.40.50.2300">
    <property type="match status" value="1"/>
</dbReference>
<keyword evidence="9" id="KW-1185">Reference proteome</keyword>
<dbReference type="PROSITE" id="PS50109">
    <property type="entry name" value="HIS_KIN"/>
    <property type="match status" value="1"/>
</dbReference>
<keyword evidence="3" id="KW-0597">Phosphoprotein</keyword>
<evidence type="ECO:0000259" key="5">
    <source>
        <dbReference type="PROSITE" id="PS50109"/>
    </source>
</evidence>
<dbReference type="InterPro" id="IPR001789">
    <property type="entry name" value="Sig_transdc_resp-reg_receiver"/>
</dbReference>
<dbReference type="PROSITE" id="PS50113">
    <property type="entry name" value="PAC"/>
    <property type="match status" value="1"/>
</dbReference>
<dbReference type="InterPro" id="IPR000700">
    <property type="entry name" value="PAS-assoc_C"/>
</dbReference>
<evidence type="ECO:0000259" key="7">
    <source>
        <dbReference type="PROSITE" id="PS50113"/>
    </source>
</evidence>
<dbReference type="EMBL" id="LKBA01000024">
    <property type="protein sequence ID" value="KPN61703.1"/>
    <property type="molecule type" value="Genomic_DNA"/>
</dbReference>
<reference evidence="8 9" key="1">
    <citation type="submission" date="2015-09" db="EMBL/GenBank/DDBJ databases">
        <title>Draft genome sequence of Aliiroseovarius crassostreae CV919-312TSm, the causative agent of Roseovarius Oyster Disease (formerly Juvenile Oyster Disease).</title>
        <authorList>
            <person name="Kessner L."/>
            <person name="Spinard E."/>
            <person name="Nelson D."/>
        </authorList>
    </citation>
    <scope>NUCLEOTIDE SEQUENCE [LARGE SCALE GENOMIC DNA]</scope>
    <source>
        <strain evidence="8 9">CV919-312</strain>
    </source>
</reference>
<accession>A0A0P7HYQ5</accession>
<evidence type="ECO:0000256" key="2">
    <source>
        <dbReference type="ARBA" id="ARBA00012438"/>
    </source>
</evidence>
<feature type="modified residue" description="4-aspartylphosphate" evidence="3">
    <location>
        <position position="575"/>
    </location>
</feature>
<dbReference type="InterPro" id="IPR003594">
    <property type="entry name" value="HATPase_dom"/>
</dbReference>
<dbReference type="Pfam" id="PF00072">
    <property type="entry name" value="Response_reg"/>
    <property type="match status" value="1"/>
</dbReference>
<comment type="caution">
    <text evidence="8">The sequence shown here is derived from an EMBL/GenBank/DDBJ whole genome shotgun (WGS) entry which is preliminary data.</text>
</comment>
<dbReference type="Gene3D" id="3.30.565.10">
    <property type="entry name" value="Histidine kinase-like ATPase, C-terminal domain"/>
    <property type="match status" value="1"/>
</dbReference>
<dbReference type="PANTHER" id="PTHR43065:SF42">
    <property type="entry name" value="TWO-COMPONENT SENSOR PPRA"/>
    <property type="match status" value="1"/>
</dbReference>
<dbReference type="SMART" id="SM00448">
    <property type="entry name" value="REC"/>
    <property type="match status" value="1"/>
</dbReference>